<proteinExistence type="inferred from homology"/>
<dbReference type="PANTHER" id="PTHR30269">
    <property type="entry name" value="TRANSMEMBRANE PROTEIN YFCA"/>
    <property type="match status" value="1"/>
</dbReference>
<dbReference type="GO" id="GO:0005886">
    <property type="term" value="C:plasma membrane"/>
    <property type="evidence" value="ECO:0007669"/>
    <property type="project" value="UniProtKB-SubCell"/>
</dbReference>
<gene>
    <name evidence="9" type="ORF">SAMN05880501_1188</name>
</gene>
<keyword evidence="6 8" id="KW-1133">Transmembrane helix</keyword>
<comment type="similarity">
    <text evidence="2 8">Belongs to the 4-toluene sulfonate uptake permease (TSUP) (TC 2.A.102) family.</text>
</comment>
<feature type="transmembrane region" description="Helical" evidence="8">
    <location>
        <begin position="69"/>
        <end position="88"/>
    </location>
</feature>
<evidence type="ECO:0000256" key="1">
    <source>
        <dbReference type="ARBA" id="ARBA00004651"/>
    </source>
</evidence>
<feature type="transmembrane region" description="Helical" evidence="8">
    <location>
        <begin position="163"/>
        <end position="188"/>
    </location>
</feature>
<dbReference type="InterPro" id="IPR052017">
    <property type="entry name" value="TSUP"/>
</dbReference>
<evidence type="ECO:0000256" key="2">
    <source>
        <dbReference type="ARBA" id="ARBA00009142"/>
    </source>
</evidence>
<evidence type="ECO:0000256" key="7">
    <source>
        <dbReference type="ARBA" id="ARBA00023136"/>
    </source>
</evidence>
<keyword evidence="7 8" id="KW-0472">Membrane</keyword>
<dbReference type="Proteomes" id="UP000219636">
    <property type="component" value="Unassembled WGS sequence"/>
</dbReference>
<accession>A0A285TPH1</accession>
<dbReference type="EMBL" id="OBMQ01000018">
    <property type="protein sequence ID" value="SOC25035.1"/>
    <property type="molecule type" value="Genomic_DNA"/>
</dbReference>
<feature type="transmembrane region" description="Helical" evidence="8">
    <location>
        <begin position="100"/>
        <end position="118"/>
    </location>
</feature>
<evidence type="ECO:0000313" key="9">
    <source>
        <dbReference type="EMBL" id="SOC25035.1"/>
    </source>
</evidence>
<feature type="transmembrane region" description="Helical" evidence="8">
    <location>
        <begin position="224"/>
        <end position="245"/>
    </location>
</feature>
<evidence type="ECO:0000256" key="4">
    <source>
        <dbReference type="ARBA" id="ARBA00022475"/>
    </source>
</evidence>
<keyword evidence="3" id="KW-0813">Transport</keyword>
<dbReference type="InterPro" id="IPR002781">
    <property type="entry name" value="TM_pro_TauE-like"/>
</dbReference>
<feature type="transmembrane region" description="Helical" evidence="8">
    <location>
        <begin position="5"/>
        <end position="25"/>
    </location>
</feature>
<dbReference type="Pfam" id="PF01925">
    <property type="entry name" value="TauE"/>
    <property type="match status" value="1"/>
</dbReference>
<feature type="transmembrane region" description="Helical" evidence="8">
    <location>
        <begin position="252"/>
        <end position="270"/>
    </location>
</feature>
<evidence type="ECO:0000256" key="6">
    <source>
        <dbReference type="ARBA" id="ARBA00022989"/>
    </source>
</evidence>
<keyword evidence="5 8" id="KW-0812">Transmembrane</keyword>
<comment type="subcellular location">
    <subcellularLocation>
        <location evidence="1 8">Cell membrane</location>
        <topology evidence="1 8">Multi-pass membrane protein</topology>
    </subcellularLocation>
</comment>
<dbReference type="PANTHER" id="PTHR30269:SF0">
    <property type="entry name" value="MEMBRANE TRANSPORTER PROTEIN YFCA-RELATED"/>
    <property type="match status" value="1"/>
</dbReference>
<name>A0A285TPH1_9BACL</name>
<dbReference type="AlphaFoldDB" id="A0A285TPH1"/>
<protein>
    <recommendedName>
        <fullName evidence="8">Probable membrane transporter protein</fullName>
    </recommendedName>
</protein>
<feature type="transmembrane region" description="Helical" evidence="8">
    <location>
        <begin position="200"/>
        <end position="218"/>
    </location>
</feature>
<evidence type="ECO:0000256" key="5">
    <source>
        <dbReference type="ARBA" id="ARBA00022692"/>
    </source>
</evidence>
<organism evidence="9 10">
    <name type="scientific">Ureibacillus xyleni</name>
    <dbReference type="NCBI Taxonomy" id="614648"/>
    <lineage>
        <taxon>Bacteria</taxon>
        <taxon>Bacillati</taxon>
        <taxon>Bacillota</taxon>
        <taxon>Bacilli</taxon>
        <taxon>Bacillales</taxon>
        <taxon>Caryophanaceae</taxon>
        <taxon>Ureibacillus</taxon>
    </lineage>
</organism>
<feature type="transmembrane region" description="Helical" evidence="8">
    <location>
        <begin position="125"/>
        <end position="143"/>
    </location>
</feature>
<sequence>MKEKIIIIISVVLSIGLLSMSVVALNVHLIIIVFIGIISSFIGTLAGGGGLITLPAMMLTGIPIQTSIATNKFSSGVAAFSSVFYLLHQKQLSLKTISQNVVIAILGGVAGALVTTHLSEKTMNVIAMLLLFFAFVVSVKNKGWIEKTQGDPQKSIHGRRTSFVLFSIAAYDGGFGPGSSTFGILYYMKKQETYLKAVQLTRVLIFGSCSGAFIIFYQSGFIQWSYALGMAFGSILGSQLGLLVLPKVPMKMAKGLLMTIMFFLIMQMGFKLI</sequence>
<evidence type="ECO:0000313" key="10">
    <source>
        <dbReference type="Proteomes" id="UP000219636"/>
    </source>
</evidence>
<dbReference type="OrthoDB" id="554695at2"/>
<keyword evidence="10" id="KW-1185">Reference proteome</keyword>
<feature type="transmembrane region" description="Helical" evidence="8">
    <location>
        <begin position="31"/>
        <end position="57"/>
    </location>
</feature>
<keyword evidence="4 8" id="KW-1003">Cell membrane</keyword>
<reference evidence="10" key="1">
    <citation type="submission" date="2017-08" db="EMBL/GenBank/DDBJ databases">
        <authorList>
            <person name="Varghese N."/>
            <person name="Submissions S."/>
        </authorList>
    </citation>
    <scope>NUCLEOTIDE SEQUENCE [LARGE SCALE GENOMIC DNA]</scope>
    <source>
        <strain evidence="10">JC22</strain>
    </source>
</reference>
<evidence type="ECO:0000256" key="8">
    <source>
        <dbReference type="RuleBase" id="RU363041"/>
    </source>
</evidence>
<evidence type="ECO:0000256" key="3">
    <source>
        <dbReference type="ARBA" id="ARBA00022448"/>
    </source>
</evidence>